<evidence type="ECO:0000256" key="1">
    <source>
        <dbReference type="ARBA" id="ARBA00006464"/>
    </source>
</evidence>
<comment type="caution">
    <text evidence="3">The sequence shown here is derived from an EMBL/GenBank/DDBJ whole genome shotgun (WGS) entry which is preliminary data.</text>
</comment>
<evidence type="ECO:0000313" key="3">
    <source>
        <dbReference type="EMBL" id="MBB4735680.1"/>
    </source>
</evidence>
<protein>
    <submittedName>
        <fullName evidence="3">Lipopolysaccharide/colanic/teichoic acid biosynthesis glycosyltransferase</fullName>
    </submittedName>
</protein>
<sequence length="121" mass="13731">MTAVGRVLRKTKLDELPQFYDVLRGAMSLVGPRPEVPEYVAQWPDELRDEILSVRPGITDPASIRFRNEADELAAAEDPEKHYVEVLLPQKARLYAEYVRHRSFTGDLAILARTAVAVLRD</sequence>
<name>A0A7W7GP44_9MICC</name>
<feature type="domain" description="Bacterial sugar transferase" evidence="2">
    <location>
        <begin position="1"/>
        <end position="119"/>
    </location>
</feature>
<dbReference type="EMBL" id="JACHNA010000001">
    <property type="protein sequence ID" value="MBB4735680.1"/>
    <property type="molecule type" value="Genomic_DNA"/>
</dbReference>
<dbReference type="PANTHER" id="PTHR30576">
    <property type="entry name" value="COLANIC BIOSYNTHESIS UDP-GLUCOSE LIPID CARRIER TRANSFERASE"/>
    <property type="match status" value="1"/>
</dbReference>
<dbReference type="InterPro" id="IPR003362">
    <property type="entry name" value="Bact_transf"/>
</dbReference>
<comment type="similarity">
    <text evidence="1">Belongs to the bacterial sugar transferase family.</text>
</comment>
<dbReference type="AlphaFoldDB" id="A0A7W7GP44"/>
<dbReference type="PANTHER" id="PTHR30576:SF20">
    <property type="entry name" value="QUINOVOSAMINEPHOSPHOTRANSFERAE-RELATED"/>
    <property type="match status" value="1"/>
</dbReference>
<dbReference type="Proteomes" id="UP000540191">
    <property type="component" value="Unassembled WGS sequence"/>
</dbReference>
<gene>
    <name evidence="3" type="ORF">HDA30_001188</name>
</gene>
<evidence type="ECO:0000313" key="4">
    <source>
        <dbReference type="Proteomes" id="UP000540191"/>
    </source>
</evidence>
<organism evidence="3 4">
    <name type="scientific">Micrococcus cohnii</name>
    <dbReference type="NCBI Taxonomy" id="993416"/>
    <lineage>
        <taxon>Bacteria</taxon>
        <taxon>Bacillati</taxon>
        <taxon>Actinomycetota</taxon>
        <taxon>Actinomycetes</taxon>
        <taxon>Micrococcales</taxon>
        <taxon>Micrococcaceae</taxon>
        <taxon>Micrococcus</taxon>
    </lineage>
</organism>
<evidence type="ECO:0000259" key="2">
    <source>
        <dbReference type="Pfam" id="PF02397"/>
    </source>
</evidence>
<reference evidence="3 4" key="1">
    <citation type="submission" date="2020-08" db="EMBL/GenBank/DDBJ databases">
        <title>Sequencing the genomes of 1000 actinobacteria strains.</title>
        <authorList>
            <person name="Klenk H.-P."/>
        </authorList>
    </citation>
    <scope>NUCLEOTIDE SEQUENCE [LARGE SCALE GENOMIC DNA]</scope>
    <source>
        <strain evidence="3 4">DSM 23974</strain>
    </source>
</reference>
<keyword evidence="3" id="KW-0808">Transferase</keyword>
<accession>A0A7W7GP44</accession>
<proteinExistence type="inferred from homology"/>
<dbReference type="Pfam" id="PF02397">
    <property type="entry name" value="Bac_transf"/>
    <property type="match status" value="1"/>
</dbReference>
<dbReference type="GO" id="GO:0016780">
    <property type="term" value="F:phosphotransferase activity, for other substituted phosphate groups"/>
    <property type="evidence" value="ECO:0007669"/>
    <property type="project" value="TreeGrafter"/>
</dbReference>
<keyword evidence="4" id="KW-1185">Reference proteome</keyword>